<proteinExistence type="predicted"/>
<evidence type="ECO:0000313" key="1">
    <source>
        <dbReference type="EMBL" id="KAH7929576.1"/>
    </source>
</evidence>
<keyword evidence="2" id="KW-1185">Reference proteome</keyword>
<sequence length="184" mass="20112">MRPVTALQSCPSDPQLLAGLRRGTPPALIATRNLSSPFFPLQAIPCVPDSDVFGYDVPLPRKELRVTCGGPRGEGTATQVDEKECLERLTRGEESVWRLTRRSVRDDGDMELADMQREGTAVAQATTQPNDPLSQPRRGGEPRATSLPSVNTTLFFLFSREASCQSSCHPFSIFVFPSSTASFP</sequence>
<evidence type="ECO:0000313" key="2">
    <source>
        <dbReference type="Proteomes" id="UP000790709"/>
    </source>
</evidence>
<comment type="caution">
    <text evidence="1">The sequence shown here is derived from an EMBL/GenBank/DDBJ whole genome shotgun (WGS) entry which is preliminary data.</text>
</comment>
<reference evidence="1" key="1">
    <citation type="journal article" date="2021" name="New Phytol.">
        <title>Evolutionary innovations through gain and loss of genes in the ectomycorrhizal Boletales.</title>
        <authorList>
            <person name="Wu G."/>
            <person name="Miyauchi S."/>
            <person name="Morin E."/>
            <person name="Kuo A."/>
            <person name="Drula E."/>
            <person name="Varga T."/>
            <person name="Kohler A."/>
            <person name="Feng B."/>
            <person name="Cao Y."/>
            <person name="Lipzen A."/>
            <person name="Daum C."/>
            <person name="Hundley H."/>
            <person name="Pangilinan J."/>
            <person name="Johnson J."/>
            <person name="Barry K."/>
            <person name="LaButti K."/>
            <person name="Ng V."/>
            <person name="Ahrendt S."/>
            <person name="Min B."/>
            <person name="Choi I.G."/>
            <person name="Park H."/>
            <person name="Plett J.M."/>
            <person name="Magnuson J."/>
            <person name="Spatafora J.W."/>
            <person name="Nagy L.G."/>
            <person name="Henrissat B."/>
            <person name="Grigoriev I.V."/>
            <person name="Yang Z.L."/>
            <person name="Xu J."/>
            <person name="Martin F.M."/>
        </authorList>
    </citation>
    <scope>NUCLEOTIDE SEQUENCE</scope>
    <source>
        <strain evidence="1">KUC20120723A-06</strain>
    </source>
</reference>
<gene>
    <name evidence="1" type="ORF">BV22DRAFT_122667</name>
</gene>
<organism evidence="1 2">
    <name type="scientific">Leucogyrophana mollusca</name>
    <dbReference type="NCBI Taxonomy" id="85980"/>
    <lineage>
        <taxon>Eukaryota</taxon>
        <taxon>Fungi</taxon>
        <taxon>Dikarya</taxon>
        <taxon>Basidiomycota</taxon>
        <taxon>Agaricomycotina</taxon>
        <taxon>Agaricomycetes</taxon>
        <taxon>Agaricomycetidae</taxon>
        <taxon>Boletales</taxon>
        <taxon>Boletales incertae sedis</taxon>
        <taxon>Leucogyrophana</taxon>
    </lineage>
</organism>
<accession>A0ACB8BVL6</accession>
<dbReference type="Proteomes" id="UP000790709">
    <property type="component" value="Unassembled WGS sequence"/>
</dbReference>
<name>A0ACB8BVL6_9AGAM</name>
<dbReference type="EMBL" id="MU266340">
    <property type="protein sequence ID" value="KAH7929576.1"/>
    <property type="molecule type" value="Genomic_DNA"/>
</dbReference>
<protein>
    <submittedName>
        <fullName evidence="1">Uncharacterized protein</fullName>
    </submittedName>
</protein>